<name>A0A1M2W512_TRAPU</name>
<protein>
    <submittedName>
        <fullName evidence="1">Uncharacterized protein</fullName>
    </submittedName>
</protein>
<dbReference type="AlphaFoldDB" id="A0A1M2W512"/>
<dbReference type="Gene3D" id="3.40.50.720">
    <property type="entry name" value="NAD(P)-binding Rossmann-like Domain"/>
    <property type="match status" value="1"/>
</dbReference>
<dbReference type="OMA" id="SIHMIHG"/>
<dbReference type="STRING" id="154538.A0A1M2W512"/>
<gene>
    <name evidence="1" type="ORF">TRAPUB_8407</name>
</gene>
<organism evidence="1 2">
    <name type="scientific">Trametes pubescens</name>
    <name type="common">White-rot fungus</name>
    <dbReference type="NCBI Taxonomy" id="154538"/>
    <lineage>
        <taxon>Eukaryota</taxon>
        <taxon>Fungi</taxon>
        <taxon>Dikarya</taxon>
        <taxon>Basidiomycota</taxon>
        <taxon>Agaricomycotina</taxon>
        <taxon>Agaricomycetes</taxon>
        <taxon>Polyporales</taxon>
        <taxon>Polyporaceae</taxon>
        <taxon>Trametes</taxon>
    </lineage>
</organism>
<sequence length="280" mass="31203">MRSTVDILILGAGWTSTFLIPLCEERGISQAATSRAGRDFTIAFEFDPHSTNPAPFQALPHAHTVLITFPIKVAGASARLVRLFQETHPEGPKTAFVQLGSTGIWDGGPTLRAEGHVWTDRHSKFDETNDRAKAEMELLALAPAVPTTVLNLCGLWGGPRQPRNWVSRVAPTKDALRNKGSVHMMHGLDVSRAVLAVHAHFDRAVGKRWLLTDLRVYDWWDLASVWGEEGKQPHWVLELLREEGIRALPRAPEVIGRAMDSTEFWDTFELEPIKGRLGLE</sequence>
<dbReference type="OrthoDB" id="674948at2759"/>
<accession>A0A1M2W512</accession>
<reference evidence="1 2" key="1">
    <citation type="submission" date="2016-10" db="EMBL/GenBank/DDBJ databases">
        <title>Genome sequence of the basidiomycete white-rot fungus Trametes pubescens.</title>
        <authorList>
            <person name="Makela M.R."/>
            <person name="Granchi Z."/>
            <person name="Peng M."/>
            <person name="De Vries R.P."/>
            <person name="Grigoriev I."/>
            <person name="Riley R."/>
            <person name="Hilden K."/>
        </authorList>
    </citation>
    <scope>NUCLEOTIDE SEQUENCE [LARGE SCALE GENOMIC DNA]</scope>
    <source>
        <strain evidence="1 2">FBCC735</strain>
    </source>
</reference>
<dbReference type="SUPFAM" id="SSF51735">
    <property type="entry name" value="NAD(P)-binding Rossmann-fold domains"/>
    <property type="match status" value="1"/>
</dbReference>
<dbReference type="EMBL" id="MNAD01000215">
    <property type="protein sequence ID" value="OJT14964.1"/>
    <property type="molecule type" value="Genomic_DNA"/>
</dbReference>
<keyword evidence="2" id="KW-1185">Reference proteome</keyword>
<dbReference type="PANTHER" id="PTHR40129">
    <property type="entry name" value="KETOPANTOATE REDUCTASE N-TERMINAL DOMAIN-CONTAINING PROTEIN"/>
    <property type="match status" value="1"/>
</dbReference>
<dbReference type="Proteomes" id="UP000184267">
    <property type="component" value="Unassembled WGS sequence"/>
</dbReference>
<comment type="caution">
    <text evidence="1">The sequence shown here is derived from an EMBL/GenBank/DDBJ whole genome shotgun (WGS) entry which is preliminary data.</text>
</comment>
<evidence type="ECO:0000313" key="1">
    <source>
        <dbReference type="EMBL" id="OJT14964.1"/>
    </source>
</evidence>
<proteinExistence type="predicted"/>
<dbReference type="PANTHER" id="PTHR40129:SF2">
    <property type="entry name" value="KETOPANTOATE REDUCTASE N-TERMINAL DOMAIN-CONTAINING PROTEIN"/>
    <property type="match status" value="1"/>
</dbReference>
<dbReference type="InterPro" id="IPR036291">
    <property type="entry name" value="NAD(P)-bd_dom_sf"/>
</dbReference>
<evidence type="ECO:0000313" key="2">
    <source>
        <dbReference type="Proteomes" id="UP000184267"/>
    </source>
</evidence>